<reference evidence="1 2" key="1">
    <citation type="submission" date="2023-02" db="EMBL/GenBank/DDBJ databases">
        <title>LHISI_Scaffold_Assembly.</title>
        <authorList>
            <person name="Stuart O.P."/>
            <person name="Cleave R."/>
            <person name="Magrath M.J.L."/>
            <person name="Mikheyev A.S."/>
        </authorList>
    </citation>
    <scope>NUCLEOTIDE SEQUENCE [LARGE SCALE GENOMIC DNA]</scope>
    <source>
        <strain evidence="1">Daus_M_001</strain>
        <tissue evidence="1">Leg muscle</tissue>
    </source>
</reference>
<organism evidence="1 2">
    <name type="scientific">Dryococelus australis</name>
    <dbReference type="NCBI Taxonomy" id="614101"/>
    <lineage>
        <taxon>Eukaryota</taxon>
        <taxon>Metazoa</taxon>
        <taxon>Ecdysozoa</taxon>
        <taxon>Arthropoda</taxon>
        <taxon>Hexapoda</taxon>
        <taxon>Insecta</taxon>
        <taxon>Pterygota</taxon>
        <taxon>Neoptera</taxon>
        <taxon>Polyneoptera</taxon>
        <taxon>Phasmatodea</taxon>
        <taxon>Verophasmatodea</taxon>
        <taxon>Anareolatae</taxon>
        <taxon>Phasmatidae</taxon>
        <taxon>Eurycanthinae</taxon>
        <taxon>Dryococelus</taxon>
    </lineage>
</organism>
<name>A0ABQ9HJU8_9NEOP</name>
<accession>A0ABQ9HJU8</accession>
<evidence type="ECO:0000313" key="2">
    <source>
        <dbReference type="Proteomes" id="UP001159363"/>
    </source>
</evidence>
<gene>
    <name evidence="1" type="ORF">PR048_016369</name>
</gene>
<comment type="caution">
    <text evidence="1">The sequence shown here is derived from an EMBL/GenBank/DDBJ whole genome shotgun (WGS) entry which is preliminary data.</text>
</comment>
<dbReference type="PANTHER" id="PTHR10773:SF19">
    <property type="match status" value="1"/>
</dbReference>
<sequence>MCFSLTESDREYNFEEYWMLEWGEKKHFIRGRKNETISRRTFICKFFLKKGTEKIRVCKRMFLNTLSIGEWTALNWLKDPEKEEETQENDERNLNLIIAVHNPINNIWSQCGYQECSCTSFTKTIDVQTEELSHSHLALSHKLKKDDCDRCAAFKFGNLSQDKYGIHQQKYREAREEKDYDKVSEECDYTMDLQSLLLCPRSNVSSLYYKTKLAVHNFTIFELKSPDGYCFLWNETEGGLRANEFSTIITSFVRSQLPLPDHANIMILYSDATTKTMLSLNKNIWRRDTPKWRWTRCMQQLSDN</sequence>
<dbReference type="Proteomes" id="UP001159363">
    <property type="component" value="Chromosome 4"/>
</dbReference>
<dbReference type="EMBL" id="JARBHB010000005">
    <property type="protein sequence ID" value="KAJ8884512.1"/>
    <property type="molecule type" value="Genomic_DNA"/>
</dbReference>
<protein>
    <submittedName>
        <fullName evidence="1">Uncharacterized protein</fullName>
    </submittedName>
</protein>
<proteinExistence type="predicted"/>
<evidence type="ECO:0000313" key="1">
    <source>
        <dbReference type="EMBL" id="KAJ8884512.1"/>
    </source>
</evidence>
<keyword evidence="2" id="KW-1185">Reference proteome</keyword>
<dbReference type="PANTHER" id="PTHR10773">
    <property type="entry name" value="DNA-DIRECTED RNA POLYMERASES I, II, AND III SUBUNIT RPABC2"/>
    <property type="match status" value="1"/>
</dbReference>